<evidence type="ECO:0000256" key="1">
    <source>
        <dbReference type="ARBA" id="ARBA00022603"/>
    </source>
</evidence>
<feature type="domain" description="Methyltransferase" evidence="3">
    <location>
        <begin position="48"/>
        <end position="144"/>
    </location>
</feature>
<dbReference type="STRING" id="1798543.A2898_01580"/>
<dbReference type="EMBL" id="MHKE01000012">
    <property type="protein sequence ID" value="OGY83948.1"/>
    <property type="molecule type" value="Genomic_DNA"/>
</dbReference>
<evidence type="ECO:0000259" key="3">
    <source>
        <dbReference type="Pfam" id="PF13649"/>
    </source>
</evidence>
<dbReference type="InterPro" id="IPR051422">
    <property type="entry name" value="AlkB_tRNA_MeTrf/Diox"/>
</dbReference>
<reference evidence="4 5" key="1">
    <citation type="journal article" date="2016" name="Nat. Commun.">
        <title>Thousands of microbial genomes shed light on interconnected biogeochemical processes in an aquifer system.</title>
        <authorList>
            <person name="Anantharaman K."/>
            <person name="Brown C.T."/>
            <person name="Hug L.A."/>
            <person name="Sharon I."/>
            <person name="Castelle C.J."/>
            <person name="Probst A.J."/>
            <person name="Thomas B.C."/>
            <person name="Singh A."/>
            <person name="Wilkins M.J."/>
            <person name="Karaoz U."/>
            <person name="Brodie E.L."/>
            <person name="Williams K.H."/>
            <person name="Hubbard S.S."/>
            <person name="Banfield J.F."/>
        </authorList>
    </citation>
    <scope>NUCLEOTIDE SEQUENCE [LARGE SCALE GENOMIC DNA]</scope>
</reference>
<dbReference type="CDD" id="cd02440">
    <property type="entry name" value="AdoMet_MTases"/>
    <property type="match status" value="1"/>
</dbReference>
<dbReference type="PANTHER" id="PTHR13069:SF21">
    <property type="entry name" value="ALKYLATED DNA REPAIR PROTEIN ALKB HOMOLOG 8"/>
    <property type="match status" value="1"/>
</dbReference>
<evidence type="ECO:0000313" key="4">
    <source>
        <dbReference type="EMBL" id="OGY83948.1"/>
    </source>
</evidence>
<organism evidence="4 5">
    <name type="scientific">Candidatus Kerfeldbacteria bacterium RIFCSPLOWO2_01_FULL_48_11</name>
    <dbReference type="NCBI Taxonomy" id="1798543"/>
    <lineage>
        <taxon>Bacteria</taxon>
        <taxon>Candidatus Kerfeldiibacteriota</taxon>
    </lineage>
</organism>
<dbReference type="GO" id="GO:0032259">
    <property type="term" value="P:methylation"/>
    <property type="evidence" value="ECO:0007669"/>
    <property type="project" value="UniProtKB-KW"/>
</dbReference>
<dbReference type="SUPFAM" id="SSF53335">
    <property type="entry name" value="S-adenosyl-L-methionine-dependent methyltransferases"/>
    <property type="match status" value="1"/>
</dbReference>
<dbReference type="Gene3D" id="3.40.50.150">
    <property type="entry name" value="Vaccinia Virus protein VP39"/>
    <property type="match status" value="1"/>
</dbReference>
<evidence type="ECO:0000256" key="2">
    <source>
        <dbReference type="ARBA" id="ARBA00022679"/>
    </source>
</evidence>
<sequence>MDTKTADRILEKTRADYEAIAQAFTDSRTELWEEQHYFGPYIADNLAVLDLGCANGRLLKLLEKHKVVYTGVDENATFIKAASEYAKSLPGISATFIKADLRELPLDNRVFDRVFCIASLHHIPSSEYQLQALREMFRVLKPGGLLLMTNWELASQSRYIKKRDKLRIDHPELFQGLDDADFVITWKWSMGDTTIYRYYHSFSELELRVLLESAGFSVEGVHASTGALNTLGKRVKRNIITIASKPN</sequence>
<dbReference type="Pfam" id="PF13649">
    <property type="entry name" value="Methyltransf_25"/>
    <property type="match status" value="1"/>
</dbReference>
<keyword evidence="1" id="KW-0489">Methyltransferase</keyword>
<dbReference type="Proteomes" id="UP000179164">
    <property type="component" value="Unassembled WGS sequence"/>
</dbReference>
<proteinExistence type="predicted"/>
<gene>
    <name evidence="4" type="ORF">A2898_01580</name>
</gene>
<name>A0A1G2B462_9BACT</name>
<dbReference type="GO" id="GO:0008168">
    <property type="term" value="F:methyltransferase activity"/>
    <property type="evidence" value="ECO:0007669"/>
    <property type="project" value="UniProtKB-KW"/>
</dbReference>
<dbReference type="PANTHER" id="PTHR13069">
    <property type="entry name" value="ALKYLATED DNA REPAIR PROTEIN ALKB HOMOLOG 8"/>
    <property type="match status" value="1"/>
</dbReference>
<evidence type="ECO:0000313" key="5">
    <source>
        <dbReference type="Proteomes" id="UP000179164"/>
    </source>
</evidence>
<accession>A0A1G2B462</accession>
<dbReference type="InterPro" id="IPR041698">
    <property type="entry name" value="Methyltransf_25"/>
</dbReference>
<comment type="caution">
    <text evidence="4">The sequence shown here is derived from an EMBL/GenBank/DDBJ whole genome shotgun (WGS) entry which is preliminary data.</text>
</comment>
<protein>
    <recommendedName>
        <fullName evidence="3">Methyltransferase domain-containing protein</fullName>
    </recommendedName>
</protein>
<keyword evidence="2" id="KW-0808">Transferase</keyword>
<dbReference type="InterPro" id="IPR029063">
    <property type="entry name" value="SAM-dependent_MTases_sf"/>
</dbReference>
<dbReference type="AlphaFoldDB" id="A0A1G2B462"/>